<evidence type="ECO:0000256" key="2">
    <source>
        <dbReference type="ARBA" id="ARBA00023002"/>
    </source>
</evidence>
<protein>
    <submittedName>
        <fullName evidence="4">2'-hydroxyisoflavone reductase</fullName>
    </submittedName>
</protein>
<proteinExistence type="predicted"/>
<dbReference type="RefSeq" id="WP_049746712.1">
    <property type="nucleotide sequence ID" value="NZ_CP012150.1"/>
</dbReference>
<keyword evidence="2" id="KW-0560">Oxidoreductase</keyword>
<feature type="domain" description="NmrA-like" evidence="3">
    <location>
        <begin position="10"/>
        <end position="255"/>
    </location>
</feature>
<dbReference type="STRING" id="134601.AFA91_22850"/>
<dbReference type="GO" id="GO:0016491">
    <property type="term" value="F:oxidoreductase activity"/>
    <property type="evidence" value="ECO:0007669"/>
    <property type="project" value="UniProtKB-KW"/>
</dbReference>
<dbReference type="InterPro" id="IPR051609">
    <property type="entry name" value="NmrA/Isoflavone_reductase-like"/>
</dbReference>
<dbReference type="AlphaFoldDB" id="A0A0K0XA77"/>
<dbReference type="Proteomes" id="UP000062255">
    <property type="component" value="Chromosome"/>
</dbReference>
<evidence type="ECO:0000259" key="3">
    <source>
        <dbReference type="Pfam" id="PF05368"/>
    </source>
</evidence>
<name>A0A0K0XA77_MYCGD</name>
<accession>A0A0K0XA77</accession>
<evidence type="ECO:0000313" key="4">
    <source>
        <dbReference type="EMBL" id="AKS34262.1"/>
    </source>
</evidence>
<dbReference type="InterPro" id="IPR036291">
    <property type="entry name" value="NAD(P)-bd_dom_sf"/>
</dbReference>
<dbReference type="Pfam" id="PF05368">
    <property type="entry name" value="NmrA"/>
    <property type="match status" value="1"/>
</dbReference>
<organism evidence="4 5">
    <name type="scientific">Mycolicibacterium goodii</name>
    <name type="common">Mycobacterium goodii</name>
    <dbReference type="NCBI Taxonomy" id="134601"/>
    <lineage>
        <taxon>Bacteria</taxon>
        <taxon>Bacillati</taxon>
        <taxon>Actinomycetota</taxon>
        <taxon>Actinomycetes</taxon>
        <taxon>Mycobacteriales</taxon>
        <taxon>Mycobacteriaceae</taxon>
        <taxon>Mycolicibacterium</taxon>
    </lineage>
</organism>
<dbReference type="Gene3D" id="3.90.25.10">
    <property type="entry name" value="UDP-galactose 4-epimerase, domain 1"/>
    <property type="match status" value="1"/>
</dbReference>
<keyword evidence="1" id="KW-0521">NADP</keyword>
<dbReference type="CDD" id="cd05259">
    <property type="entry name" value="PCBER_SDR_a"/>
    <property type="match status" value="1"/>
</dbReference>
<dbReference type="PANTHER" id="PTHR47706">
    <property type="entry name" value="NMRA-LIKE FAMILY PROTEIN"/>
    <property type="match status" value="1"/>
</dbReference>
<dbReference type="PATRIC" id="fig|134601.6.peg.4718"/>
<reference evidence="4 5" key="1">
    <citation type="submission" date="2015-07" db="EMBL/GenBank/DDBJ databases">
        <title>Complete genome sequence of Mycobacterium goodii X7B, a facultative thermophilic biodesulfurizing bacterium.</title>
        <authorList>
            <person name="Yu B."/>
            <person name="Li F."/>
            <person name="Xu P."/>
        </authorList>
    </citation>
    <scope>NUCLEOTIDE SEQUENCE [LARGE SCALE GENOMIC DNA]</scope>
    <source>
        <strain evidence="4 5">X7B</strain>
    </source>
</reference>
<dbReference type="PANTHER" id="PTHR47706:SF6">
    <property type="entry name" value="NMRA-LIKE FAMILY PROTEIN (AFU_ORTHOLOGUE AFUA_6G00280)"/>
    <property type="match status" value="1"/>
</dbReference>
<dbReference type="KEGG" id="mgo:AFA91_22850"/>
<dbReference type="InterPro" id="IPR045312">
    <property type="entry name" value="PCBER-like"/>
</dbReference>
<sequence length="311" mass="33705">MTTPQPSLDEEILVIGAGELGNSVIAALTRRDDAPEVTVLLRPSDSPRHIRLREDLAARGVKIEEADVATATASELAAVFGRYHTVVSCIGFAAGPGTQRKLAEAALQARVSRYFPWQFGVDYDAIGRGSPQDLFDEQLDVREVLRAQSVTEWVIVSTGMFTSFLFEPDFGVVDLATNTVNALGGWDTEVTLTTPEDIGVLTAEIIQTRPRIANQVVFVAGDTISYGELADIVEKVRGVPVTRNEWTVAHLLQDLDRHPDDGMRKYRAAFAQGRGVAWPIVGTFNHTRGIPTTTAEEWARTNLGAGCGTGG</sequence>
<gene>
    <name evidence="4" type="ORF">AFA91_22850</name>
</gene>
<dbReference type="OrthoDB" id="5540862at2"/>
<dbReference type="Gene3D" id="3.40.50.720">
    <property type="entry name" value="NAD(P)-binding Rossmann-like Domain"/>
    <property type="match status" value="1"/>
</dbReference>
<dbReference type="EMBL" id="CP012150">
    <property type="protein sequence ID" value="AKS34262.1"/>
    <property type="molecule type" value="Genomic_DNA"/>
</dbReference>
<dbReference type="InterPro" id="IPR008030">
    <property type="entry name" value="NmrA-like"/>
</dbReference>
<dbReference type="SUPFAM" id="SSF51735">
    <property type="entry name" value="NAD(P)-binding Rossmann-fold domains"/>
    <property type="match status" value="1"/>
</dbReference>
<evidence type="ECO:0000256" key="1">
    <source>
        <dbReference type="ARBA" id="ARBA00022857"/>
    </source>
</evidence>
<evidence type="ECO:0000313" key="5">
    <source>
        <dbReference type="Proteomes" id="UP000062255"/>
    </source>
</evidence>